<protein>
    <submittedName>
        <fullName evidence="2">Uncharacterized protein</fullName>
    </submittedName>
</protein>
<reference evidence="2 3" key="1">
    <citation type="journal article" date="2021" name="Elife">
        <title>Chloroplast acquisition without the gene transfer in kleptoplastic sea slugs, Plakobranchus ocellatus.</title>
        <authorList>
            <person name="Maeda T."/>
            <person name="Takahashi S."/>
            <person name="Yoshida T."/>
            <person name="Shimamura S."/>
            <person name="Takaki Y."/>
            <person name="Nagai Y."/>
            <person name="Toyoda A."/>
            <person name="Suzuki Y."/>
            <person name="Arimoto A."/>
            <person name="Ishii H."/>
            <person name="Satoh N."/>
            <person name="Nishiyama T."/>
            <person name="Hasebe M."/>
            <person name="Maruyama T."/>
            <person name="Minagawa J."/>
            <person name="Obokata J."/>
            <person name="Shigenobu S."/>
        </authorList>
    </citation>
    <scope>NUCLEOTIDE SEQUENCE [LARGE SCALE GENOMIC DNA]</scope>
</reference>
<comment type="caution">
    <text evidence="2">The sequence shown here is derived from an EMBL/GenBank/DDBJ whole genome shotgun (WGS) entry which is preliminary data.</text>
</comment>
<name>A0AAV4DVL5_9GAST</name>
<proteinExistence type="predicted"/>
<dbReference type="AlphaFoldDB" id="A0AAV4DVL5"/>
<evidence type="ECO:0000313" key="3">
    <source>
        <dbReference type="Proteomes" id="UP000735302"/>
    </source>
</evidence>
<keyword evidence="3" id="KW-1185">Reference proteome</keyword>
<organism evidence="2 3">
    <name type="scientific">Plakobranchus ocellatus</name>
    <dbReference type="NCBI Taxonomy" id="259542"/>
    <lineage>
        <taxon>Eukaryota</taxon>
        <taxon>Metazoa</taxon>
        <taxon>Spiralia</taxon>
        <taxon>Lophotrochozoa</taxon>
        <taxon>Mollusca</taxon>
        <taxon>Gastropoda</taxon>
        <taxon>Heterobranchia</taxon>
        <taxon>Euthyneura</taxon>
        <taxon>Panpulmonata</taxon>
        <taxon>Sacoglossa</taxon>
        <taxon>Placobranchoidea</taxon>
        <taxon>Plakobranchidae</taxon>
        <taxon>Plakobranchus</taxon>
    </lineage>
</organism>
<keyword evidence="1" id="KW-1133">Transmembrane helix</keyword>
<sequence length="157" mass="17771">MEQNNNQCGMLRMEQNNNQCGMLGMEQNNNQCGMLGMEQKTTNQCSMLGMEQKTTNQCGMLGMEQNNNKPVRFFGLEAEPDVEQRSYHKRRLRMSPEFSEADIRLLLEGDCPTESKPSFDMFLLLLPLIFAFFAGLLCPRSALPIFTSPASTITCPK</sequence>
<keyword evidence="1" id="KW-0812">Transmembrane</keyword>
<evidence type="ECO:0000313" key="2">
    <source>
        <dbReference type="EMBL" id="GFO48105.1"/>
    </source>
</evidence>
<gene>
    <name evidence="2" type="ORF">PoB_007461000</name>
</gene>
<keyword evidence="1" id="KW-0472">Membrane</keyword>
<accession>A0AAV4DVL5</accession>
<dbReference type="Proteomes" id="UP000735302">
    <property type="component" value="Unassembled WGS sequence"/>
</dbReference>
<dbReference type="EMBL" id="BLXT01008374">
    <property type="protein sequence ID" value="GFO48105.1"/>
    <property type="molecule type" value="Genomic_DNA"/>
</dbReference>
<feature type="transmembrane region" description="Helical" evidence="1">
    <location>
        <begin position="121"/>
        <end position="138"/>
    </location>
</feature>
<evidence type="ECO:0000256" key="1">
    <source>
        <dbReference type="SAM" id="Phobius"/>
    </source>
</evidence>